<reference evidence="2" key="1">
    <citation type="journal article" date="2022" name="Int. J. Mol. Sci.">
        <title>Draft Genome of Tanacetum Coccineum: Genomic Comparison of Closely Related Tanacetum-Family Plants.</title>
        <authorList>
            <person name="Yamashiro T."/>
            <person name="Shiraishi A."/>
            <person name="Nakayama K."/>
            <person name="Satake H."/>
        </authorList>
    </citation>
    <scope>NUCLEOTIDE SEQUENCE</scope>
</reference>
<evidence type="ECO:0000256" key="1">
    <source>
        <dbReference type="SAM" id="MobiDB-lite"/>
    </source>
</evidence>
<dbReference type="EMBL" id="BQNB010012733">
    <property type="protein sequence ID" value="GJT07236.1"/>
    <property type="molecule type" value="Genomic_DNA"/>
</dbReference>
<evidence type="ECO:0000313" key="3">
    <source>
        <dbReference type="Proteomes" id="UP001151760"/>
    </source>
</evidence>
<keyword evidence="3" id="KW-1185">Reference proteome</keyword>
<organism evidence="2 3">
    <name type="scientific">Tanacetum coccineum</name>
    <dbReference type="NCBI Taxonomy" id="301880"/>
    <lineage>
        <taxon>Eukaryota</taxon>
        <taxon>Viridiplantae</taxon>
        <taxon>Streptophyta</taxon>
        <taxon>Embryophyta</taxon>
        <taxon>Tracheophyta</taxon>
        <taxon>Spermatophyta</taxon>
        <taxon>Magnoliopsida</taxon>
        <taxon>eudicotyledons</taxon>
        <taxon>Gunneridae</taxon>
        <taxon>Pentapetalae</taxon>
        <taxon>asterids</taxon>
        <taxon>campanulids</taxon>
        <taxon>Asterales</taxon>
        <taxon>Asteraceae</taxon>
        <taxon>Asteroideae</taxon>
        <taxon>Anthemideae</taxon>
        <taxon>Anthemidinae</taxon>
        <taxon>Tanacetum</taxon>
    </lineage>
</organism>
<comment type="caution">
    <text evidence="2">The sequence shown here is derived from an EMBL/GenBank/DDBJ whole genome shotgun (WGS) entry which is preliminary data.</text>
</comment>
<feature type="region of interest" description="Disordered" evidence="1">
    <location>
        <begin position="87"/>
        <end position="147"/>
    </location>
</feature>
<feature type="region of interest" description="Disordered" evidence="1">
    <location>
        <begin position="165"/>
        <end position="188"/>
    </location>
</feature>
<protein>
    <recommendedName>
        <fullName evidence="4">Reverse transcriptase domain-containing protein</fullName>
    </recommendedName>
</protein>
<evidence type="ECO:0000313" key="2">
    <source>
        <dbReference type="EMBL" id="GJT07236.1"/>
    </source>
</evidence>
<accession>A0ABQ5AX46</accession>
<feature type="non-terminal residue" evidence="2">
    <location>
        <position position="350"/>
    </location>
</feature>
<sequence>MFHGGKHFLDKPAANRDGIGTKQPEEPKPTLEDEFQDLHLNLPVLKVLAHAPIYNAIFQNSTLMSLYTHPSIPFDYDMKDAFSPTNTPNYTPTSLDYSRDFFPSKDISPPKDTETPIESPILVSPSSSVGSSSPVRSTTPPPDYPFDESIFAELDNSLWIIPRPLESEPFPEEPEEMPPKRTSTSETPTMTKATIRQLIADGIAAALKAQAATMANTHRNIISNYKGFMSCQPSCFNGTEGAVGLIRWFERTELVFSRSKCAKEDRVTFATVKKLEDEFYNLAMKGNDLKTYVRRFQELAVLCPNMVPNTEKLMEVFIGVLSKSIEGNVTASKTQTLEEAITITQRLMEQ</sequence>
<dbReference type="Proteomes" id="UP001151760">
    <property type="component" value="Unassembled WGS sequence"/>
</dbReference>
<gene>
    <name evidence="2" type="ORF">Tco_0841698</name>
</gene>
<feature type="compositionally biased region" description="Low complexity" evidence="1">
    <location>
        <begin position="116"/>
        <end position="138"/>
    </location>
</feature>
<feature type="compositionally biased region" description="Basic and acidic residues" evidence="1">
    <location>
        <begin position="97"/>
        <end position="114"/>
    </location>
</feature>
<reference evidence="2" key="2">
    <citation type="submission" date="2022-01" db="EMBL/GenBank/DDBJ databases">
        <authorList>
            <person name="Yamashiro T."/>
            <person name="Shiraishi A."/>
            <person name="Satake H."/>
            <person name="Nakayama K."/>
        </authorList>
    </citation>
    <scope>NUCLEOTIDE SEQUENCE</scope>
</reference>
<proteinExistence type="predicted"/>
<evidence type="ECO:0008006" key="4">
    <source>
        <dbReference type="Google" id="ProtNLM"/>
    </source>
</evidence>
<name>A0ABQ5AX46_9ASTR</name>
<feature type="region of interest" description="Disordered" evidence="1">
    <location>
        <begin position="1"/>
        <end position="29"/>
    </location>
</feature>